<accession>A0A5N5WCX8</accession>
<reference evidence="2 3" key="1">
    <citation type="journal article" date="2019" name="Microb. Cell Fact.">
        <title>Exploring novel herbicidin analogues by transcriptional regulator overexpression and MS/MS molecular networking.</title>
        <authorList>
            <person name="Shi Y."/>
            <person name="Gu R."/>
            <person name="Li Y."/>
            <person name="Wang X."/>
            <person name="Ren W."/>
            <person name="Li X."/>
            <person name="Wang L."/>
            <person name="Xie Y."/>
            <person name="Hong B."/>
        </authorList>
    </citation>
    <scope>NUCLEOTIDE SEQUENCE [LARGE SCALE GENOMIC DNA]</scope>
    <source>
        <strain evidence="2 3">US-43</strain>
    </source>
</reference>
<dbReference type="Gene3D" id="3.30.420.280">
    <property type="match status" value="1"/>
</dbReference>
<evidence type="ECO:0000256" key="1">
    <source>
        <dbReference type="SAM" id="MobiDB-lite"/>
    </source>
</evidence>
<proteinExistence type="predicted"/>
<evidence type="ECO:0000313" key="3">
    <source>
        <dbReference type="Proteomes" id="UP000327000"/>
    </source>
</evidence>
<dbReference type="RefSeq" id="WP_152262671.1">
    <property type="nucleotide sequence ID" value="NZ_VOKX01000009.1"/>
</dbReference>
<name>A0A5N5WCX8_STRMB</name>
<organism evidence="2 3">
    <name type="scientific">Streptomyces mobaraensis</name>
    <name type="common">Streptoverticillium mobaraense</name>
    <dbReference type="NCBI Taxonomy" id="35621"/>
    <lineage>
        <taxon>Bacteria</taxon>
        <taxon>Bacillati</taxon>
        <taxon>Actinomycetota</taxon>
        <taxon>Actinomycetes</taxon>
        <taxon>Kitasatosporales</taxon>
        <taxon>Streptomycetaceae</taxon>
        <taxon>Streptomyces</taxon>
    </lineage>
</organism>
<dbReference type="InterPro" id="IPR027417">
    <property type="entry name" value="P-loop_NTPase"/>
</dbReference>
<protein>
    <submittedName>
        <fullName evidence="2">Uncharacterized protein</fullName>
    </submittedName>
</protein>
<gene>
    <name evidence="2" type="ORF">FRZ00_05895</name>
</gene>
<dbReference type="OrthoDB" id="4498710at2"/>
<dbReference type="Proteomes" id="UP000327000">
    <property type="component" value="Unassembled WGS sequence"/>
</dbReference>
<keyword evidence="3" id="KW-1185">Reference proteome</keyword>
<sequence>MPSTSRFASSPTSSPLLTMKLEKLQQLRALRDEVRRQQAERLRNIDVFGLLGYAPTAKQQMFHEATEYDVLYGGAAGGGKTRALLMDDLRDCVRHPGIRIGAFRRTYGELKESLLAELAQAGYAAALGASWNGTEYELRFPNGSLLMFRYAESVKDASRRQGGQYQKLTFDERTLTHPDVVAFLESRLRSGRVDVPVIGIRSGTNPGGPGHGTVKARYIQPTEYGGRVVEDDRGRTVRFIPSRLADNPHVNPEYAQDLRGLPEKLRAAFLDGDWDVFAGMMFPEIKRDRHVVEPLTLPASWKRFAGVDWGFAAPWAVVWAAVDEDGRVWVYRELYQRGIGEAEQARRILAAEDDGEQVAVRYGDDAMWATRGGAKPIAAVYADEGVHLTPAGKGAGSRVTGWQRVRSYLAEAPACPHHRARGWATCPRLHLFSTVTELYRELTDLPHATKGDPEDADTTADDHAADALRYLLANLGGGPQFLLPPTEEPTAIGAEVLEPLGPTMAYRPADHAADETWWLDDETPAAGRTVTSPWD</sequence>
<feature type="region of interest" description="Disordered" evidence="1">
    <location>
        <begin position="516"/>
        <end position="535"/>
    </location>
</feature>
<dbReference type="EMBL" id="VOKX01000009">
    <property type="protein sequence ID" value="KAB7850132.1"/>
    <property type="molecule type" value="Genomic_DNA"/>
</dbReference>
<dbReference type="AlphaFoldDB" id="A0A5N5WCX8"/>
<evidence type="ECO:0000313" key="2">
    <source>
        <dbReference type="EMBL" id="KAB7850132.1"/>
    </source>
</evidence>
<comment type="caution">
    <text evidence="2">The sequence shown here is derived from an EMBL/GenBank/DDBJ whole genome shotgun (WGS) entry which is preliminary data.</text>
</comment>
<dbReference type="Gene3D" id="3.40.50.300">
    <property type="entry name" value="P-loop containing nucleotide triphosphate hydrolases"/>
    <property type="match status" value="1"/>
</dbReference>